<protein>
    <submittedName>
        <fullName evidence="1">Uncharacterized protein</fullName>
    </submittedName>
</protein>
<keyword evidence="2" id="KW-1185">Reference proteome</keyword>
<dbReference type="Proteomes" id="UP000309997">
    <property type="component" value="Unassembled WGS sequence"/>
</dbReference>
<evidence type="ECO:0000313" key="2">
    <source>
        <dbReference type="Proteomes" id="UP000309997"/>
    </source>
</evidence>
<sequence length="74" mass="8653">MEDPEEPEERKLCLNSTEKQEEDQLENRNDQHNHLHFINQLVKGLPNKKHSSSSNPNQLVKASSMRLFRQKISA</sequence>
<reference evidence="1 2" key="1">
    <citation type="journal article" date="2024" name="Plant Biotechnol. J.">
        <title>Genome and CRISPR/Cas9 system of a widespread forest tree (Populus alba) in the world.</title>
        <authorList>
            <person name="Liu Y.J."/>
            <person name="Jiang P.F."/>
            <person name="Han X.M."/>
            <person name="Li X.Y."/>
            <person name="Wang H.M."/>
            <person name="Wang Y.J."/>
            <person name="Wang X.X."/>
            <person name="Zeng Q.Y."/>
        </authorList>
    </citation>
    <scope>NUCLEOTIDE SEQUENCE [LARGE SCALE GENOMIC DNA]</scope>
    <source>
        <strain evidence="2">cv. PAL-ZL1</strain>
    </source>
</reference>
<dbReference type="EMBL" id="RCHU02000018">
    <property type="protein sequence ID" value="KAL3566881.1"/>
    <property type="molecule type" value="Genomic_DNA"/>
</dbReference>
<gene>
    <name evidence="1" type="ORF">D5086_032296</name>
</gene>
<evidence type="ECO:0000313" key="1">
    <source>
        <dbReference type="EMBL" id="KAL3566881.1"/>
    </source>
</evidence>
<accession>A0ACC4ALK5</accession>
<organism evidence="1 2">
    <name type="scientific">Populus alba</name>
    <name type="common">White poplar</name>
    <dbReference type="NCBI Taxonomy" id="43335"/>
    <lineage>
        <taxon>Eukaryota</taxon>
        <taxon>Viridiplantae</taxon>
        <taxon>Streptophyta</taxon>
        <taxon>Embryophyta</taxon>
        <taxon>Tracheophyta</taxon>
        <taxon>Spermatophyta</taxon>
        <taxon>Magnoliopsida</taxon>
        <taxon>eudicotyledons</taxon>
        <taxon>Gunneridae</taxon>
        <taxon>Pentapetalae</taxon>
        <taxon>rosids</taxon>
        <taxon>fabids</taxon>
        <taxon>Malpighiales</taxon>
        <taxon>Salicaceae</taxon>
        <taxon>Saliceae</taxon>
        <taxon>Populus</taxon>
    </lineage>
</organism>
<comment type="caution">
    <text evidence="1">The sequence shown here is derived from an EMBL/GenBank/DDBJ whole genome shotgun (WGS) entry which is preliminary data.</text>
</comment>
<name>A0ACC4ALK5_POPAL</name>
<proteinExistence type="predicted"/>